<organism evidence="1 2">
    <name type="scientific">Exidia glandulosa HHB12029</name>
    <dbReference type="NCBI Taxonomy" id="1314781"/>
    <lineage>
        <taxon>Eukaryota</taxon>
        <taxon>Fungi</taxon>
        <taxon>Dikarya</taxon>
        <taxon>Basidiomycota</taxon>
        <taxon>Agaricomycotina</taxon>
        <taxon>Agaricomycetes</taxon>
        <taxon>Auriculariales</taxon>
        <taxon>Exidiaceae</taxon>
        <taxon>Exidia</taxon>
    </lineage>
</organism>
<accession>A0A165EV17</accession>
<name>A0A165EV17_EXIGL</name>
<keyword evidence="2" id="KW-1185">Reference proteome</keyword>
<dbReference type="Proteomes" id="UP000077266">
    <property type="component" value="Unassembled WGS sequence"/>
</dbReference>
<dbReference type="AlphaFoldDB" id="A0A165EV17"/>
<dbReference type="InParanoid" id="A0A165EV17"/>
<evidence type="ECO:0000313" key="1">
    <source>
        <dbReference type="EMBL" id="KZV87751.1"/>
    </source>
</evidence>
<proteinExistence type="predicted"/>
<dbReference type="EMBL" id="KV426116">
    <property type="protein sequence ID" value="KZV87751.1"/>
    <property type="molecule type" value="Genomic_DNA"/>
</dbReference>
<protein>
    <submittedName>
        <fullName evidence="1">Uncharacterized protein</fullName>
    </submittedName>
</protein>
<gene>
    <name evidence="1" type="ORF">EXIGLDRAFT_723361</name>
</gene>
<reference evidence="1 2" key="1">
    <citation type="journal article" date="2016" name="Mol. Biol. Evol.">
        <title>Comparative Genomics of Early-Diverging Mushroom-Forming Fungi Provides Insights into the Origins of Lignocellulose Decay Capabilities.</title>
        <authorList>
            <person name="Nagy L.G."/>
            <person name="Riley R."/>
            <person name="Tritt A."/>
            <person name="Adam C."/>
            <person name="Daum C."/>
            <person name="Floudas D."/>
            <person name="Sun H."/>
            <person name="Yadav J.S."/>
            <person name="Pangilinan J."/>
            <person name="Larsson K.H."/>
            <person name="Matsuura K."/>
            <person name="Barry K."/>
            <person name="Labutti K."/>
            <person name="Kuo R."/>
            <person name="Ohm R.A."/>
            <person name="Bhattacharya S.S."/>
            <person name="Shirouzu T."/>
            <person name="Yoshinaga Y."/>
            <person name="Martin F.M."/>
            <person name="Grigoriev I.V."/>
            <person name="Hibbett D.S."/>
        </authorList>
    </citation>
    <scope>NUCLEOTIDE SEQUENCE [LARGE SCALE GENOMIC DNA]</scope>
    <source>
        <strain evidence="1 2">HHB12029</strain>
    </source>
</reference>
<sequence>MQSLLGAQRGYARITSGAAPETTGLSAALPSLVDVDDIELVIQSCESQGQEKHKDVASTV</sequence>
<evidence type="ECO:0000313" key="2">
    <source>
        <dbReference type="Proteomes" id="UP000077266"/>
    </source>
</evidence>